<evidence type="ECO:0000256" key="10">
    <source>
        <dbReference type="ARBA" id="ARBA00023065"/>
    </source>
</evidence>
<proteinExistence type="inferred from homology"/>
<comment type="subcellular location">
    <subcellularLocation>
        <location evidence="2">Membrane</location>
        <topology evidence="2">Multi-pass membrane protein</topology>
    </subcellularLocation>
    <subcellularLocation>
        <location evidence="13">Mitochondrion inner membrane</location>
        <topology evidence="13">Multi-pass membrane protein</topology>
    </subcellularLocation>
</comment>
<accession>C4NCI5</accession>
<evidence type="ECO:0000256" key="3">
    <source>
        <dbReference type="ARBA" id="ARBA00006810"/>
    </source>
</evidence>
<dbReference type="InterPro" id="IPR023011">
    <property type="entry name" value="ATP_synth_F0_asu_AS"/>
</dbReference>
<keyword evidence="12" id="KW-0066">ATP synthesis</keyword>
<dbReference type="Gene3D" id="1.20.120.220">
    <property type="entry name" value="ATP synthase, F0 complex, subunit A"/>
    <property type="match status" value="1"/>
</dbReference>
<keyword evidence="7 14" id="KW-0812">Transmembrane</keyword>
<keyword evidence="15" id="KW-0496">Mitochondrion</keyword>
<evidence type="ECO:0000256" key="2">
    <source>
        <dbReference type="ARBA" id="ARBA00004141"/>
    </source>
</evidence>
<comment type="function">
    <text evidence="1">Mitochondrial membrane ATP synthase (F(1)F(0) ATP synthase or Complex V) produces ATP from ADP in the presence of a proton gradient across the membrane which is generated by electron transport complexes of the respiratory chain. F-type ATPases consist of two structural domains, F(1) - containing the extramembraneous catalytic core and F(0) - containing the membrane proton channel, linked together by a central stalk and a peripheral stalk. During catalysis, ATP synthesis in the catalytic domain of F(1) is coupled via a rotary mechanism of the central stalk subunits to proton translocation. Key component of the proton channel; it may play a direct role in the translocation of protons across the membrane.</text>
</comment>
<dbReference type="InterPro" id="IPR000568">
    <property type="entry name" value="ATP_synth_F0_asu"/>
</dbReference>
<feature type="transmembrane region" description="Helical" evidence="14">
    <location>
        <begin position="99"/>
        <end position="119"/>
    </location>
</feature>
<organism evidence="15">
    <name type="scientific">Enicospilus sp. MD-2008</name>
    <dbReference type="NCBI Taxonomy" id="576951"/>
    <lineage>
        <taxon>Eukaryota</taxon>
        <taxon>Metazoa</taxon>
        <taxon>Ecdysozoa</taxon>
        <taxon>Arthropoda</taxon>
        <taxon>Hexapoda</taxon>
        <taxon>Insecta</taxon>
        <taxon>Pterygota</taxon>
        <taxon>Neoptera</taxon>
        <taxon>Endopterygota</taxon>
        <taxon>Hymenoptera</taxon>
        <taxon>Apocrita</taxon>
        <taxon>Ichneumonoidea</taxon>
        <taxon>Ichneumonidae</taxon>
        <taxon>Ophioninae</taxon>
        <taxon>Enicospilus</taxon>
    </lineage>
</organism>
<protein>
    <recommendedName>
        <fullName evidence="13">ATP synthase subunit a</fullName>
    </recommendedName>
</protein>
<dbReference type="SUPFAM" id="SSF81336">
    <property type="entry name" value="F1F0 ATP synthase subunit A"/>
    <property type="match status" value="1"/>
</dbReference>
<reference evidence="15" key="2">
    <citation type="journal article" date="2009" name="Mol. Phylogenet. Evol.">
        <title>Phylogenetic approaches for the analysis of mitochondrial genome sequence data in the Hymenoptera--a lineage with both rapidly and slowly evolving mitochondrial genomes.</title>
        <authorList>
            <person name="Dowton M."/>
            <person name="Cameron S.L."/>
            <person name="Austin A.D."/>
            <person name="Whiting M.F."/>
        </authorList>
    </citation>
    <scope>NUCLEOTIDE SEQUENCE</scope>
</reference>
<comment type="similarity">
    <text evidence="3">Belongs to the ATPase A chain family.</text>
</comment>
<dbReference type="PANTHER" id="PTHR11410:SF0">
    <property type="entry name" value="ATP SYNTHASE SUBUNIT A"/>
    <property type="match status" value="1"/>
</dbReference>
<evidence type="ECO:0000256" key="7">
    <source>
        <dbReference type="ARBA" id="ARBA00022692"/>
    </source>
</evidence>
<evidence type="ECO:0000256" key="5">
    <source>
        <dbReference type="ARBA" id="ARBA00022448"/>
    </source>
</evidence>
<feature type="transmembrane region" description="Helical" evidence="14">
    <location>
        <begin position="186"/>
        <end position="219"/>
    </location>
</feature>
<evidence type="ECO:0000256" key="4">
    <source>
        <dbReference type="ARBA" id="ARBA00011648"/>
    </source>
</evidence>
<keyword evidence="9 14" id="KW-1133">Transmembrane helix</keyword>
<dbReference type="NCBIfam" id="TIGR01131">
    <property type="entry name" value="ATP_synt_6_or_A"/>
    <property type="match status" value="1"/>
</dbReference>
<evidence type="ECO:0000256" key="9">
    <source>
        <dbReference type="ARBA" id="ARBA00022989"/>
    </source>
</evidence>
<evidence type="ECO:0000256" key="6">
    <source>
        <dbReference type="ARBA" id="ARBA00022547"/>
    </source>
</evidence>
<dbReference type="InterPro" id="IPR035908">
    <property type="entry name" value="F0_ATP_A_sf"/>
</dbReference>
<evidence type="ECO:0000256" key="8">
    <source>
        <dbReference type="ARBA" id="ARBA00022781"/>
    </source>
</evidence>
<comment type="subunit">
    <text evidence="4">F-type ATPases have 2 components, CF(1) - the catalytic core - and CF(0) - the membrane proton channel. CF(1) has five subunits: alpha(3), beta(3), gamma(1), delta(1), epsilon(1). CF(0) has three main subunits: a, b and c.</text>
</comment>
<evidence type="ECO:0000256" key="14">
    <source>
        <dbReference type="SAM" id="Phobius"/>
    </source>
</evidence>
<dbReference type="Pfam" id="PF00119">
    <property type="entry name" value="ATP-synt_A"/>
    <property type="match status" value="1"/>
</dbReference>
<dbReference type="CDD" id="cd00310">
    <property type="entry name" value="ATP-synt_Fo_a_6"/>
    <property type="match status" value="1"/>
</dbReference>
<evidence type="ECO:0000256" key="12">
    <source>
        <dbReference type="ARBA" id="ARBA00023310"/>
    </source>
</evidence>
<feature type="transmembrane region" description="Helical" evidence="14">
    <location>
        <begin position="20"/>
        <end position="38"/>
    </location>
</feature>
<evidence type="ECO:0000256" key="11">
    <source>
        <dbReference type="ARBA" id="ARBA00023136"/>
    </source>
</evidence>
<keyword evidence="11 14" id="KW-0472">Membrane</keyword>
<feature type="transmembrane region" description="Helical" evidence="14">
    <location>
        <begin position="70"/>
        <end position="92"/>
    </location>
</feature>
<dbReference type="PROSITE" id="PS00449">
    <property type="entry name" value="ATPASE_A"/>
    <property type="match status" value="1"/>
</dbReference>
<dbReference type="AlphaFoldDB" id="C4NCI5"/>
<dbReference type="PANTHER" id="PTHR11410">
    <property type="entry name" value="ATP SYNTHASE SUBUNIT A"/>
    <property type="match status" value="1"/>
</dbReference>
<dbReference type="GO" id="GO:0005743">
    <property type="term" value="C:mitochondrial inner membrane"/>
    <property type="evidence" value="ECO:0007669"/>
    <property type="project" value="UniProtKB-SubCell"/>
</dbReference>
<dbReference type="EMBL" id="FJ478177">
    <property type="protein sequence ID" value="ACJ69629.1"/>
    <property type="molecule type" value="Genomic_DNA"/>
</dbReference>
<evidence type="ECO:0000256" key="1">
    <source>
        <dbReference type="ARBA" id="ARBA00002070"/>
    </source>
</evidence>
<feature type="transmembrane region" description="Helical" evidence="14">
    <location>
        <begin position="157"/>
        <end position="180"/>
    </location>
</feature>
<reference evidence="15" key="1">
    <citation type="journal article" date="2009" name="Mol. Biol. Evol.">
        <title>Characterization of 67 mitochondrial tRNA gene rearrangements in the Hymenoptera suggests that mitochondrial tRNA gene position is selectively neutral.</title>
        <authorList>
            <person name="Dowton M."/>
            <person name="Cameron S.L."/>
            <person name="Dowavic J.I."/>
            <person name="Austin A.D."/>
            <person name="Whiting M.F."/>
        </authorList>
    </citation>
    <scope>NUCLEOTIDE SEQUENCE</scope>
</reference>
<dbReference type="GO" id="GO:0045259">
    <property type="term" value="C:proton-transporting ATP synthase complex"/>
    <property type="evidence" value="ECO:0007669"/>
    <property type="project" value="UniProtKB-KW"/>
</dbReference>
<sequence>MMSNLFSIFDPNNNQFFDMNWISSMTNILIIPMNYWFIKSRLNKLMSIILILLFKEFKIILLNKFNMLNIIYFISLFMFILMNNFMGLFPYIFTSSSHLIFSLMISFPFWLSLMMLLWINNTNFAFSHLIPQSTPFVLMPFMVLIETISNMIRPMTLSVRLTANMIAGHLLLTLLSNSAYNSNFMISISIIIIQILLLLLEFSVSIIQSYVFTILMILYIKETN</sequence>
<evidence type="ECO:0000313" key="15">
    <source>
        <dbReference type="EMBL" id="ACJ69629.1"/>
    </source>
</evidence>
<geneLocation type="mitochondrion" evidence="15"/>
<keyword evidence="8" id="KW-0375">Hydrogen ion transport</keyword>
<keyword evidence="6" id="KW-0138">CF(0)</keyword>
<keyword evidence="5" id="KW-0813">Transport</keyword>
<name>C4NCI5_9HYME</name>
<gene>
    <name evidence="15" type="primary">ATP6</name>
</gene>
<dbReference type="PRINTS" id="PR00123">
    <property type="entry name" value="ATPASEA"/>
</dbReference>
<evidence type="ECO:0000256" key="13">
    <source>
        <dbReference type="RuleBase" id="RU004450"/>
    </source>
</evidence>
<keyword evidence="10" id="KW-0406">Ion transport</keyword>
<dbReference type="InterPro" id="IPR045083">
    <property type="entry name" value="ATP_synth_F0_asu_bact/mt"/>
</dbReference>
<dbReference type="GO" id="GO:0046933">
    <property type="term" value="F:proton-transporting ATP synthase activity, rotational mechanism"/>
    <property type="evidence" value="ECO:0007669"/>
    <property type="project" value="TreeGrafter"/>
</dbReference>